<keyword evidence="3" id="KW-0460">Magnesium</keyword>
<dbReference type="EMBL" id="GANO01002061">
    <property type="protein sequence ID" value="JAB57810.1"/>
    <property type="molecule type" value="mRNA"/>
</dbReference>
<keyword evidence="3" id="KW-0479">Metal-binding</keyword>
<dbReference type="InterPro" id="IPR006357">
    <property type="entry name" value="HAD-SF_hydro_IIA"/>
</dbReference>
<reference evidence="4" key="1">
    <citation type="journal article" date="2014" name="Insect Biochem. Mol. Biol.">
        <title>An insight into the sialome of the frog biting fly, Corethrella appendiculata.</title>
        <authorList>
            <person name="Ribeiro J.M.C."/>
            <person name="Chagas A.C."/>
            <person name="Pham V.M."/>
            <person name="Lounibos L.P."/>
            <person name="Calvo E."/>
        </authorList>
    </citation>
    <scope>NUCLEOTIDE SEQUENCE</scope>
    <source>
        <tissue evidence="4">Salivary glands</tissue>
    </source>
</reference>
<sequence length="312" mass="35546">DKKNFKHILKMSLEEKQTFFQSFDFLLSDCDGVLWILLDKIAGVADSIRRIRECNKKLAFVSNNSAKGFEIFKLKFQALGLELDKKEMYTPINSVIKYLEQIEFKGLIYVHGMPVFKNALRVAGYKIIEDQDYPIPRNVDSFDELYPHIKFDEPIGAVIIDSDYNTTYGSLLRAEYILKRNPDALFLCGASDTLYALDGGVIGSGWFIHILEQATHRQVINLGKPGKLLGDIIMKDFEIIDPKRVLFVGDMLQYDIKFGSVCGFQKLLVLSGGTSKEKLFQHEIKDEIPDYYCDSLADIKTLIDEISLANNK</sequence>
<dbReference type="Pfam" id="PF13344">
    <property type="entry name" value="Hydrolase_6"/>
    <property type="match status" value="1"/>
</dbReference>
<feature type="binding site" evidence="2">
    <location>
        <position position="224"/>
    </location>
    <ligand>
        <name>substrate</name>
    </ligand>
</feature>
<evidence type="ECO:0000256" key="2">
    <source>
        <dbReference type="PIRSR" id="PIRSR000915-2"/>
    </source>
</evidence>
<dbReference type="NCBIfam" id="TIGR01460">
    <property type="entry name" value="HAD-SF-IIA"/>
    <property type="match status" value="1"/>
</dbReference>
<dbReference type="GO" id="GO:0005737">
    <property type="term" value="C:cytoplasm"/>
    <property type="evidence" value="ECO:0007669"/>
    <property type="project" value="TreeGrafter"/>
</dbReference>
<feature type="binding site" evidence="3">
    <location>
        <position position="31"/>
    </location>
    <ligand>
        <name>Mg(2+)</name>
        <dbReference type="ChEBI" id="CHEBI:18420"/>
    </ligand>
</feature>
<evidence type="ECO:0000313" key="4">
    <source>
        <dbReference type="EMBL" id="JAB57810.1"/>
    </source>
</evidence>
<dbReference type="InterPro" id="IPR023214">
    <property type="entry name" value="HAD_sf"/>
</dbReference>
<dbReference type="GO" id="GO:0016791">
    <property type="term" value="F:phosphatase activity"/>
    <property type="evidence" value="ECO:0007669"/>
    <property type="project" value="TreeGrafter"/>
</dbReference>
<dbReference type="PANTHER" id="PTHR19288">
    <property type="entry name" value="4-NITROPHENYLPHOSPHATASE-RELATED"/>
    <property type="match status" value="1"/>
</dbReference>
<dbReference type="Gene3D" id="3.40.50.1000">
    <property type="entry name" value="HAD superfamily/HAD-like"/>
    <property type="match status" value="2"/>
</dbReference>
<feature type="binding site" evidence="3">
    <location>
        <position position="29"/>
    </location>
    <ligand>
        <name>Mg(2+)</name>
        <dbReference type="ChEBI" id="CHEBI:18420"/>
    </ligand>
</feature>
<dbReference type="GO" id="GO:0046872">
    <property type="term" value="F:metal ion binding"/>
    <property type="evidence" value="ECO:0007669"/>
    <property type="project" value="UniProtKB-KW"/>
</dbReference>
<protein>
    <submittedName>
        <fullName evidence="4">Putative pyridoxal phosphate phosphatase</fullName>
    </submittedName>
</protein>
<feature type="active site" description="Nucleophile" evidence="1">
    <location>
        <position position="29"/>
    </location>
</feature>
<dbReference type="AlphaFoldDB" id="U5ET69"/>
<dbReference type="PIRSF" id="PIRSF000915">
    <property type="entry name" value="PGP-type_phosphatase"/>
    <property type="match status" value="1"/>
</dbReference>
<name>U5ET69_9DIPT</name>
<comment type="cofactor">
    <cofactor evidence="3">
        <name>Mg(2+)</name>
        <dbReference type="ChEBI" id="CHEBI:18420"/>
    </cofactor>
    <text evidence="3">Divalent metal ions. Mg(2+) is the most effective.</text>
</comment>
<feature type="binding site" evidence="2">
    <location>
        <begin position="62"/>
        <end position="64"/>
    </location>
    <ligand>
        <name>substrate</name>
    </ligand>
</feature>
<feature type="active site" description="Proton donor" evidence="1">
    <location>
        <position position="31"/>
    </location>
</feature>
<organism evidence="4">
    <name type="scientific">Corethrella appendiculata</name>
    <dbReference type="NCBI Taxonomy" id="1370023"/>
    <lineage>
        <taxon>Eukaryota</taxon>
        <taxon>Metazoa</taxon>
        <taxon>Ecdysozoa</taxon>
        <taxon>Arthropoda</taxon>
        <taxon>Hexapoda</taxon>
        <taxon>Insecta</taxon>
        <taxon>Pterygota</taxon>
        <taxon>Neoptera</taxon>
        <taxon>Endopterygota</taxon>
        <taxon>Diptera</taxon>
        <taxon>Nematocera</taxon>
        <taxon>Culicoidea</taxon>
        <taxon>Chaoboridae</taxon>
        <taxon>Corethrella</taxon>
    </lineage>
</organism>
<accession>U5ET69</accession>
<dbReference type="Pfam" id="PF13242">
    <property type="entry name" value="Hydrolase_like"/>
    <property type="match status" value="1"/>
</dbReference>
<evidence type="ECO:0000256" key="3">
    <source>
        <dbReference type="PIRSR" id="PIRSR000915-3"/>
    </source>
</evidence>
<dbReference type="SUPFAM" id="SSF56784">
    <property type="entry name" value="HAD-like"/>
    <property type="match status" value="1"/>
</dbReference>
<dbReference type="PANTHER" id="PTHR19288:SF4">
    <property type="entry name" value="RE04130P-RELATED"/>
    <property type="match status" value="1"/>
</dbReference>
<feature type="binding site" evidence="3">
    <location>
        <position position="250"/>
    </location>
    <ligand>
        <name>Mg(2+)</name>
        <dbReference type="ChEBI" id="CHEBI:18420"/>
    </ligand>
</feature>
<dbReference type="InterPro" id="IPR036412">
    <property type="entry name" value="HAD-like_sf"/>
</dbReference>
<proteinExistence type="evidence at transcript level"/>
<evidence type="ECO:0000256" key="1">
    <source>
        <dbReference type="PIRSR" id="PIRSR000915-1"/>
    </source>
</evidence>
<feature type="non-terminal residue" evidence="4">
    <location>
        <position position="1"/>
    </location>
</feature>